<comment type="similarity">
    <text evidence="1">Belongs to the site-specific recombinase resolvase family.</text>
</comment>
<evidence type="ECO:0000259" key="7">
    <source>
        <dbReference type="PROSITE" id="PS51736"/>
    </source>
</evidence>
<gene>
    <name evidence="8" type="ORF">H9892_06590</name>
</gene>
<dbReference type="PROSITE" id="PS00398">
    <property type="entry name" value="RECOMBINASES_2"/>
    <property type="match status" value="1"/>
</dbReference>
<dbReference type="Pfam" id="PF00239">
    <property type="entry name" value="Resolvase"/>
    <property type="match status" value="1"/>
</dbReference>
<name>A0A9D1TRN0_9FIRM</name>
<evidence type="ECO:0000313" key="8">
    <source>
        <dbReference type="EMBL" id="HIW02990.1"/>
    </source>
</evidence>
<dbReference type="InterPro" id="IPR050639">
    <property type="entry name" value="SSR_resolvase"/>
</dbReference>
<keyword evidence="3" id="KW-0238">DNA-binding</keyword>
<comment type="caution">
    <text evidence="8">The sequence shown here is derived from an EMBL/GenBank/DDBJ whole genome shotgun (WGS) entry which is preliminary data.</text>
</comment>
<dbReference type="CDD" id="cd03768">
    <property type="entry name" value="SR_ResInv"/>
    <property type="match status" value="1"/>
</dbReference>
<organism evidence="8 9">
    <name type="scientific">Candidatus Protoclostridium stercorigallinarum</name>
    <dbReference type="NCBI Taxonomy" id="2838741"/>
    <lineage>
        <taxon>Bacteria</taxon>
        <taxon>Bacillati</taxon>
        <taxon>Bacillota</taxon>
        <taxon>Clostridia</taxon>
        <taxon>Candidatus Protoclostridium</taxon>
    </lineage>
</organism>
<dbReference type="InterPro" id="IPR006119">
    <property type="entry name" value="Resolv_N"/>
</dbReference>
<dbReference type="PANTHER" id="PTHR30461">
    <property type="entry name" value="DNA-INVERTASE FROM LAMBDOID PROPHAGE"/>
    <property type="match status" value="1"/>
</dbReference>
<dbReference type="GO" id="GO:0003677">
    <property type="term" value="F:DNA binding"/>
    <property type="evidence" value="ECO:0007669"/>
    <property type="project" value="UniProtKB-KW"/>
</dbReference>
<dbReference type="PROSITE" id="PS00397">
    <property type="entry name" value="RECOMBINASES_1"/>
    <property type="match status" value="1"/>
</dbReference>
<evidence type="ECO:0000313" key="9">
    <source>
        <dbReference type="Proteomes" id="UP000823990"/>
    </source>
</evidence>
<reference evidence="8" key="1">
    <citation type="journal article" date="2021" name="PeerJ">
        <title>Extensive microbial diversity within the chicken gut microbiome revealed by metagenomics and culture.</title>
        <authorList>
            <person name="Gilroy R."/>
            <person name="Ravi A."/>
            <person name="Getino M."/>
            <person name="Pursley I."/>
            <person name="Horton D.L."/>
            <person name="Alikhan N.F."/>
            <person name="Baker D."/>
            <person name="Gharbi K."/>
            <person name="Hall N."/>
            <person name="Watson M."/>
            <person name="Adriaenssens E.M."/>
            <person name="Foster-Nyarko E."/>
            <person name="Jarju S."/>
            <person name="Secka A."/>
            <person name="Antonio M."/>
            <person name="Oren A."/>
            <person name="Chaudhuri R.R."/>
            <person name="La Ragione R."/>
            <person name="Hildebrand F."/>
            <person name="Pallen M.J."/>
        </authorList>
    </citation>
    <scope>NUCLEOTIDE SEQUENCE</scope>
    <source>
        <strain evidence="8">12435</strain>
    </source>
</reference>
<dbReference type="SMART" id="SM00857">
    <property type="entry name" value="Resolvase"/>
    <property type="match status" value="1"/>
</dbReference>
<reference evidence="8" key="2">
    <citation type="submission" date="2021-04" db="EMBL/GenBank/DDBJ databases">
        <authorList>
            <person name="Gilroy R."/>
        </authorList>
    </citation>
    <scope>NUCLEOTIDE SEQUENCE</scope>
    <source>
        <strain evidence="8">12435</strain>
    </source>
</reference>
<dbReference type="InterPro" id="IPR006118">
    <property type="entry name" value="Recombinase_CS"/>
</dbReference>
<evidence type="ECO:0000256" key="2">
    <source>
        <dbReference type="ARBA" id="ARBA00022908"/>
    </source>
</evidence>
<dbReference type="EMBL" id="DXHS01000109">
    <property type="protein sequence ID" value="HIW02990.1"/>
    <property type="molecule type" value="Genomic_DNA"/>
</dbReference>
<evidence type="ECO:0000256" key="6">
    <source>
        <dbReference type="PROSITE-ProRule" id="PRU10137"/>
    </source>
</evidence>
<dbReference type="InterPro" id="IPR036162">
    <property type="entry name" value="Resolvase-like_N_sf"/>
</dbReference>
<proteinExistence type="inferred from homology"/>
<protein>
    <submittedName>
        <fullName evidence="8">Recombinase family protein</fullName>
    </submittedName>
</protein>
<sequence>MTYAYARVSTQDQNLTRQLEAFDEFGVDRKNVYCDKKSSKDFERQNYLKLVKKLRGGDLLVIKSIDRLGRDYNMITEEWSRITKKIGADILVLDMPLLDTRERADTLMGKFISDIVLQVLSFVAENERANIRARQAEGIAAAKKKGVRFGRPRKVYSEEFIGIVGDFRSKKLTLSQALAASHMTSGNFYYHMNRLCRV</sequence>
<evidence type="ECO:0000256" key="4">
    <source>
        <dbReference type="ARBA" id="ARBA00023172"/>
    </source>
</evidence>
<dbReference type="PANTHER" id="PTHR30461:SF26">
    <property type="entry name" value="RESOLVASE HOMOLOG YNEB"/>
    <property type="match status" value="1"/>
</dbReference>
<evidence type="ECO:0000256" key="5">
    <source>
        <dbReference type="PIRSR" id="PIRSR606118-50"/>
    </source>
</evidence>
<keyword evidence="4" id="KW-0233">DNA recombination</keyword>
<dbReference type="Proteomes" id="UP000823990">
    <property type="component" value="Unassembled WGS sequence"/>
</dbReference>
<dbReference type="AlphaFoldDB" id="A0A9D1TRN0"/>
<feature type="domain" description="Resolvase/invertase-type recombinase catalytic" evidence="7">
    <location>
        <begin position="1"/>
        <end position="146"/>
    </location>
</feature>
<dbReference type="Gene3D" id="3.40.50.1390">
    <property type="entry name" value="Resolvase, N-terminal catalytic domain"/>
    <property type="match status" value="1"/>
</dbReference>
<dbReference type="GO" id="GO:0000150">
    <property type="term" value="F:DNA strand exchange activity"/>
    <property type="evidence" value="ECO:0007669"/>
    <property type="project" value="InterPro"/>
</dbReference>
<dbReference type="PROSITE" id="PS51736">
    <property type="entry name" value="RECOMBINASES_3"/>
    <property type="match status" value="1"/>
</dbReference>
<evidence type="ECO:0000256" key="3">
    <source>
        <dbReference type="ARBA" id="ARBA00023125"/>
    </source>
</evidence>
<feature type="active site" description="O-(5'-phospho-DNA)-serine intermediate" evidence="5 6">
    <location>
        <position position="9"/>
    </location>
</feature>
<dbReference type="SUPFAM" id="SSF53041">
    <property type="entry name" value="Resolvase-like"/>
    <property type="match status" value="1"/>
</dbReference>
<dbReference type="GO" id="GO:0015074">
    <property type="term" value="P:DNA integration"/>
    <property type="evidence" value="ECO:0007669"/>
    <property type="project" value="UniProtKB-KW"/>
</dbReference>
<accession>A0A9D1TRN0</accession>
<evidence type="ECO:0000256" key="1">
    <source>
        <dbReference type="ARBA" id="ARBA00009913"/>
    </source>
</evidence>
<keyword evidence="2" id="KW-0229">DNA integration</keyword>